<sequence length="112" mass="12524">MDPSTTITCCVLLASSKCLNWESFGDAGKALEVNFTSGRVINNYLANGRPKHELLSLYSLEFLDQPLADLTSYFTIIADKLADHLEVALDLLFLQDPHLSRIPNKTNLDHIF</sequence>
<reference evidence="1 2" key="1">
    <citation type="journal article" date="2014" name="PLoS ONE">
        <title>Global Analysis of Gene Expression Profiles in Physic Nut (Jatropha curcas L.) Seedlings Exposed to Salt Stress.</title>
        <authorList>
            <person name="Zhang L."/>
            <person name="Zhang C."/>
            <person name="Wu P."/>
            <person name="Chen Y."/>
            <person name="Li M."/>
            <person name="Jiang H."/>
            <person name="Wu G."/>
        </authorList>
    </citation>
    <scope>NUCLEOTIDE SEQUENCE [LARGE SCALE GENOMIC DNA]</scope>
    <source>
        <strain evidence="2">cv. GZQX0401</strain>
        <tissue evidence="1">Young leaves</tissue>
    </source>
</reference>
<keyword evidence="2" id="KW-1185">Reference proteome</keyword>
<dbReference type="AlphaFoldDB" id="A0A067JNK9"/>
<evidence type="ECO:0000313" key="1">
    <source>
        <dbReference type="EMBL" id="KDP21089.1"/>
    </source>
</evidence>
<protein>
    <submittedName>
        <fullName evidence="1">Uncharacterized protein</fullName>
    </submittedName>
</protein>
<accession>A0A067JNK9</accession>
<gene>
    <name evidence="1" type="ORF">JCGZ_21560</name>
</gene>
<dbReference type="OrthoDB" id="1807760at2759"/>
<evidence type="ECO:0000313" key="2">
    <source>
        <dbReference type="Proteomes" id="UP000027138"/>
    </source>
</evidence>
<name>A0A067JNK9_JATCU</name>
<dbReference type="Proteomes" id="UP000027138">
    <property type="component" value="Unassembled WGS sequence"/>
</dbReference>
<dbReference type="EMBL" id="KK915662">
    <property type="protein sequence ID" value="KDP21089.1"/>
    <property type="molecule type" value="Genomic_DNA"/>
</dbReference>
<proteinExistence type="predicted"/>
<organism evidence="1 2">
    <name type="scientific">Jatropha curcas</name>
    <name type="common">Barbados nut</name>
    <dbReference type="NCBI Taxonomy" id="180498"/>
    <lineage>
        <taxon>Eukaryota</taxon>
        <taxon>Viridiplantae</taxon>
        <taxon>Streptophyta</taxon>
        <taxon>Embryophyta</taxon>
        <taxon>Tracheophyta</taxon>
        <taxon>Spermatophyta</taxon>
        <taxon>Magnoliopsida</taxon>
        <taxon>eudicotyledons</taxon>
        <taxon>Gunneridae</taxon>
        <taxon>Pentapetalae</taxon>
        <taxon>rosids</taxon>
        <taxon>fabids</taxon>
        <taxon>Malpighiales</taxon>
        <taxon>Euphorbiaceae</taxon>
        <taxon>Crotonoideae</taxon>
        <taxon>Jatropheae</taxon>
        <taxon>Jatropha</taxon>
    </lineage>
</organism>